<accession>A0A0J6UR57</accession>
<gene>
    <name evidence="2" type="ORF">VP06_27130</name>
</gene>
<reference evidence="2 3" key="1">
    <citation type="submission" date="2015-03" db="EMBL/GenBank/DDBJ databases">
        <title>Genome sequencing of Methylobacterium aquaticum DSM16371 type strain.</title>
        <authorList>
            <person name="Chaudhry V."/>
            <person name="Patil P.B."/>
        </authorList>
    </citation>
    <scope>NUCLEOTIDE SEQUENCE [LARGE SCALE GENOMIC DNA]</scope>
    <source>
        <strain evidence="2 3">DSM 16371</strain>
    </source>
</reference>
<evidence type="ECO:0000256" key="1">
    <source>
        <dbReference type="SAM" id="MobiDB-lite"/>
    </source>
</evidence>
<comment type="caution">
    <text evidence="2">The sequence shown here is derived from an EMBL/GenBank/DDBJ whole genome shotgun (WGS) entry which is preliminary data.</text>
</comment>
<dbReference type="Proteomes" id="UP000035929">
    <property type="component" value="Unassembled WGS sequence"/>
</dbReference>
<evidence type="ECO:0000313" key="3">
    <source>
        <dbReference type="Proteomes" id="UP000035929"/>
    </source>
</evidence>
<dbReference type="EMBL" id="LABX01000243">
    <property type="protein sequence ID" value="KMO28551.1"/>
    <property type="molecule type" value="Genomic_DNA"/>
</dbReference>
<organism evidence="2 3">
    <name type="scientific">Methylobacterium aquaticum</name>
    <dbReference type="NCBI Taxonomy" id="270351"/>
    <lineage>
        <taxon>Bacteria</taxon>
        <taxon>Pseudomonadati</taxon>
        <taxon>Pseudomonadota</taxon>
        <taxon>Alphaproteobacteria</taxon>
        <taxon>Hyphomicrobiales</taxon>
        <taxon>Methylobacteriaceae</taxon>
        <taxon>Methylobacterium</taxon>
    </lineage>
</organism>
<dbReference type="AlphaFoldDB" id="A0A0J6UR57"/>
<proteinExistence type="predicted"/>
<dbReference type="PATRIC" id="fig|270351.6.peg.3606"/>
<dbReference type="RefSeq" id="WP_048466907.1">
    <property type="nucleotide sequence ID" value="NZ_LABX01000243.1"/>
</dbReference>
<protein>
    <submittedName>
        <fullName evidence="2">Uncharacterized protein</fullName>
    </submittedName>
</protein>
<name>A0A0J6UR57_9HYPH</name>
<evidence type="ECO:0000313" key="2">
    <source>
        <dbReference type="EMBL" id="KMO28551.1"/>
    </source>
</evidence>
<feature type="region of interest" description="Disordered" evidence="1">
    <location>
        <begin position="64"/>
        <end position="83"/>
    </location>
</feature>
<sequence length="83" mass="8974">MALKIRPFWMIQGIGKDGVPTRPPTVRHGTQAAALSEAERLAAANPGIAFVVLESVAAVRRRDVEVESLGRGPRDPVDDEIPF</sequence>